<organism evidence="3 4">
    <name type="scientific">Cymbomonas tetramitiformis</name>
    <dbReference type="NCBI Taxonomy" id="36881"/>
    <lineage>
        <taxon>Eukaryota</taxon>
        <taxon>Viridiplantae</taxon>
        <taxon>Chlorophyta</taxon>
        <taxon>Pyramimonadophyceae</taxon>
        <taxon>Pyramimonadales</taxon>
        <taxon>Pyramimonadaceae</taxon>
        <taxon>Cymbomonas</taxon>
    </lineage>
</organism>
<name>A0AAE0FRB3_9CHLO</name>
<keyword evidence="4" id="KW-1185">Reference proteome</keyword>
<reference evidence="3 4" key="1">
    <citation type="journal article" date="2015" name="Genome Biol. Evol.">
        <title>Comparative Genomics of a Bacterivorous Green Alga Reveals Evolutionary Causalities and Consequences of Phago-Mixotrophic Mode of Nutrition.</title>
        <authorList>
            <person name="Burns J.A."/>
            <person name="Paasch A."/>
            <person name="Narechania A."/>
            <person name="Kim E."/>
        </authorList>
    </citation>
    <scope>NUCLEOTIDE SEQUENCE [LARGE SCALE GENOMIC DNA]</scope>
    <source>
        <strain evidence="3 4">PLY_AMNH</strain>
    </source>
</reference>
<evidence type="ECO:0000313" key="4">
    <source>
        <dbReference type="Proteomes" id="UP001190700"/>
    </source>
</evidence>
<sequence>MTKVKPFRPQSAPPSSIAGKRNRQNAVSSSIEKEIERDGLLLKQYYKGGASTEDVRKKTYLKWLPDLSERELRLLGFAHKNHDLTASDKKFIQQAEEEYVSRKMTFEERKENLRENRRLLTNAERELEKKQEQREMETLALVTKKKEEIEHAAQAREEWKLDQEYVVQQQIKNLNAKTVEYMQKMNFLHKERDAQIEEKKQGWRQQAILESKQRAAHETEKKKNTRAWLKDLKVRFKEITTWREQLTSEFQAVGRFAENYDVQRESIFRESQEGLKEGLKNLKRRNKDLILARELKDMELEARLRERREAWQADYNSWMERKKRSAEQRKEQERKWKEERKKYKVDLNVKVQARRSKYRHMFGRD</sequence>
<feature type="region of interest" description="Disordered" evidence="2">
    <location>
        <begin position="1"/>
        <end position="31"/>
    </location>
</feature>
<comment type="caution">
    <text evidence="3">The sequence shown here is derived from an EMBL/GenBank/DDBJ whole genome shotgun (WGS) entry which is preliminary data.</text>
</comment>
<proteinExistence type="predicted"/>
<dbReference type="Proteomes" id="UP001190700">
    <property type="component" value="Unassembled WGS sequence"/>
</dbReference>
<protein>
    <submittedName>
        <fullName evidence="3">Uncharacterized protein</fullName>
    </submittedName>
</protein>
<feature type="coiled-coil region" evidence="1">
    <location>
        <begin position="96"/>
        <end position="140"/>
    </location>
</feature>
<gene>
    <name evidence="3" type="ORF">CYMTET_26663</name>
</gene>
<accession>A0AAE0FRB3</accession>
<dbReference type="AlphaFoldDB" id="A0AAE0FRB3"/>
<evidence type="ECO:0000256" key="1">
    <source>
        <dbReference type="SAM" id="Coils"/>
    </source>
</evidence>
<evidence type="ECO:0000256" key="2">
    <source>
        <dbReference type="SAM" id="MobiDB-lite"/>
    </source>
</evidence>
<keyword evidence="1" id="KW-0175">Coiled coil</keyword>
<dbReference type="EMBL" id="LGRX02014448">
    <property type="protein sequence ID" value="KAK3264611.1"/>
    <property type="molecule type" value="Genomic_DNA"/>
</dbReference>
<evidence type="ECO:0000313" key="3">
    <source>
        <dbReference type="EMBL" id="KAK3264611.1"/>
    </source>
</evidence>